<dbReference type="RefSeq" id="WP_218443708.1">
    <property type="nucleotide sequence ID" value="NZ_JAGSPA010000001.1"/>
</dbReference>
<reference evidence="1 2" key="1">
    <citation type="submission" date="2021-04" db="EMBL/GenBank/DDBJ databases">
        <authorList>
            <person name="Pira H."/>
            <person name="Risdian C."/>
            <person name="Wink J."/>
        </authorList>
    </citation>
    <scope>NUCLEOTIDE SEQUENCE [LARGE SCALE GENOMIC DNA]</scope>
    <source>
        <strain evidence="1 2">WHA3</strain>
    </source>
</reference>
<accession>A0ABS6SB19</accession>
<evidence type="ECO:0008006" key="3">
    <source>
        <dbReference type="Google" id="ProtNLM"/>
    </source>
</evidence>
<dbReference type="PROSITE" id="PS51257">
    <property type="entry name" value="PROKAR_LIPOPROTEIN"/>
    <property type="match status" value="1"/>
</dbReference>
<proteinExistence type="predicted"/>
<name>A0ABS6SB19_9SPHN</name>
<evidence type="ECO:0000313" key="1">
    <source>
        <dbReference type="EMBL" id="MBV7255405.1"/>
    </source>
</evidence>
<gene>
    <name evidence="1" type="ORF">KCG44_01260</name>
</gene>
<keyword evidence="2" id="KW-1185">Reference proteome</keyword>
<evidence type="ECO:0000313" key="2">
    <source>
        <dbReference type="Proteomes" id="UP000722336"/>
    </source>
</evidence>
<protein>
    <recommendedName>
        <fullName evidence="3">Alkaline proteinase inhibitor/ Outer membrane lipoprotein Omp19 domain-containing protein</fullName>
    </recommendedName>
</protein>
<organism evidence="1 2">
    <name type="scientific">Pacificimonas pallii</name>
    <dbReference type="NCBI Taxonomy" id="2827236"/>
    <lineage>
        <taxon>Bacteria</taxon>
        <taxon>Pseudomonadati</taxon>
        <taxon>Pseudomonadota</taxon>
        <taxon>Alphaproteobacteria</taxon>
        <taxon>Sphingomonadales</taxon>
        <taxon>Sphingosinicellaceae</taxon>
        <taxon>Pacificimonas</taxon>
    </lineage>
</organism>
<comment type="caution">
    <text evidence="1">The sequence shown here is derived from an EMBL/GenBank/DDBJ whole genome shotgun (WGS) entry which is preliminary data.</text>
</comment>
<dbReference type="Proteomes" id="UP000722336">
    <property type="component" value="Unassembled WGS sequence"/>
</dbReference>
<dbReference type="EMBL" id="JAGSPA010000001">
    <property type="protein sequence ID" value="MBV7255405.1"/>
    <property type="molecule type" value="Genomic_DNA"/>
</dbReference>
<sequence>MRKAPRPSGRHACVPLLLPFALLGCFEPDSRVTEEPETKVVEAPEPTIDPRRFIGRWAEAPDQCVSDWWRFWGDELRTKTAGQHCDILPPDGRFLDTEIRTKCRISGKFVRETWTIDYAEDGKAMTIRGEDKDKPAVELVKCT</sequence>